<proteinExistence type="predicted"/>
<feature type="region of interest" description="Disordered" evidence="1">
    <location>
        <begin position="1"/>
        <end position="21"/>
    </location>
</feature>
<evidence type="ECO:0000313" key="2">
    <source>
        <dbReference type="EMBL" id="KAJ7039968.1"/>
    </source>
</evidence>
<evidence type="ECO:0000256" key="1">
    <source>
        <dbReference type="SAM" id="MobiDB-lite"/>
    </source>
</evidence>
<evidence type="ECO:0000313" key="3">
    <source>
        <dbReference type="Proteomes" id="UP001218188"/>
    </source>
</evidence>
<sequence>MEAIDPHYGSHDRQRTSTGVRIGAGGTKQEIAWRISAKMTEYQDAGDTVMWEAAYTVWMDMKYALFPDL</sequence>
<dbReference type="EMBL" id="JARJCM010000024">
    <property type="protein sequence ID" value="KAJ7039968.1"/>
    <property type="molecule type" value="Genomic_DNA"/>
</dbReference>
<keyword evidence="3" id="KW-1185">Reference proteome</keyword>
<organism evidence="2 3">
    <name type="scientific">Mycena alexandri</name>
    <dbReference type="NCBI Taxonomy" id="1745969"/>
    <lineage>
        <taxon>Eukaryota</taxon>
        <taxon>Fungi</taxon>
        <taxon>Dikarya</taxon>
        <taxon>Basidiomycota</taxon>
        <taxon>Agaricomycotina</taxon>
        <taxon>Agaricomycetes</taxon>
        <taxon>Agaricomycetidae</taxon>
        <taxon>Agaricales</taxon>
        <taxon>Marasmiineae</taxon>
        <taxon>Mycenaceae</taxon>
        <taxon>Mycena</taxon>
    </lineage>
</organism>
<accession>A0AAD6X5L2</accession>
<protein>
    <submittedName>
        <fullName evidence="2">Uncharacterized protein</fullName>
    </submittedName>
</protein>
<reference evidence="2" key="1">
    <citation type="submission" date="2023-03" db="EMBL/GenBank/DDBJ databases">
        <title>Massive genome expansion in bonnet fungi (Mycena s.s.) driven by repeated elements and novel gene families across ecological guilds.</title>
        <authorList>
            <consortium name="Lawrence Berkeley National Laboratory"/>
            <person name="Harder C.B."/>
            <person name="Miyauchi S."/>
            <person name="Viragh M."/>
            <person name="Kuo A."/>
            <person name="Thoen E."/>
            <person name="Andreopoulos B."/>
            <person name="Lu D."/>
            <person name="Skrede I."/>
            <person name="Drula E."/>
            <person name="Henrissat B."/>
            <person name="Morin E."/>
            <person name="Kohler A."/>
            <person name="Barry K."/>
            <person name="LaButti K."/>
            <person name="Morin E."/>
            <person name="Salamov A."/>
            <person name="Lipzen A."/>
            <person name="Mereny Z."/>
            <person name="Hegedus B."/>
            <person name="Baldrian P."/>
            <person name="Stursova M."/>
            <person name="Weitz H."/>
            <person name="Taylor A."/>
            <person name="Grigoriev I.V."/>
            <person name="Nagy L.G."/>
            <person name="Martin F."/>
            <person name="Kauserud H."/>
        </authorList>
    </citation>
    <scope>NUCLEOTIDE SEQUENCE</scope>
    <source>
        <strain evidence="2">CBHHK200</strain>
    </source>
</reference>
<comment type="caution">
    <text evidence="2">The sequence shown here is derived from an EMBL/GenBank/DDBJ whole genome shotgun (WGS) entry which is preliminary data.</text>
</comment>
<name>A0AAD6X5L2_9AGAR</name>
<dbReference type="AlphaFoldDB" id="A0AAD6X5L2"/>
<feature type="compositionally biased region" description="Basic and acidic residues" evidence="1">
    <location>
        <begin position="1"/>
        <end position="15"/>
    </location>
</feature>
<gene>
    <name evidence="2" type="ORF">C8F04DRAFT_1254419</name>
</gene>
<dbReference type="Proteomes" id="UP001218188">
    <property type="component" value="Unassembled WGS sequence"/>
</dbReference>